<evidence type="ECO:0000313" key="2">
    <source>
        <dbReference type="Proteomes" id="UP001500213"/>
    </source>
</evidence>
<dbReference type="Proteomes" id="UP001500213">
    <property type="component" value="Unassembled WGS sequence"/>
</dbReference>
<accession>A0ABP8AI38</accession>
<evidence type="ECO:0008006" key="3">
    <source>
        <dbReference type="Google" id="ProtNLM"/>
    </source>
</evidence>
<reference evidence="2" key="1">
    <citation type="journal article" date="2019" name="Int. J. Syst. Evol. Microbiol.">
        <title>The Global Catalogue of Microorganisms (GCM) 10K type strain sequencing project: providing services to taxonomists for standard genome sequencing and annotation.</title>
        <authorList>
            <consortium name="The Broad Institute Genomics Platform"/>
            <consortium name="The Broad Institute Genome Sequencing Center for Infectious Disease"/>
            <person name="Wu L."/>
            <person name="Ma J."/>
        </authorList>
    </citation>
    <scope>NUCLEOTIDE SEQUENCE [LARGE SCALE GENOMIC DNA]</scope>
    <source>
        <strain evidence="2">JCM 17593</strain>
    </source>
</reference>
<comment type="caution">
    <text evidence="1">The sequence shown here is derived from an EMBL/GenBank/DDBJ whole genome shotgun (WGS) entry which is preliminary data.</text>
</comment>
<name>A0ABP8AI38_9MICO</name>
<dbReference type="EMBL" id="BAABBX010000004">
    <property type="protein sequence ID" value="GAA4184337.1"/>
    <property type="molecule type" value="Genomic_DNA"/>
</dbReference>
<evidence type="ECO:0000313" key="1">
    <source>
        <dbReference type="EMBL" id="GAA4184337.1"/>
    </source>
</evidence>
<sequence>MACSVYFVEESTVTVFELVFCVWKSMASTVMVEPLTAVTLPLVGITKPPPAPALREGKLDGRPLGLSLGRSVGRVPPEPPRPPKPAVQLPSVACEIDTVVTALSDESEELDEPEESCGVVLAVMHSPTFTSDSETSTVLVIFVDELTVTAVCDELDCTWSVLPLTAAISPLVPPAP</sequence>
<protein>
    <recommendedName>
        <fullName evidence="3">Secreted protein</fullName>
    </recommendedName>
</protein>
<proteinExistence type="predicted"/>
<organism evidence="1 2">
    <name type="scientific">Gryllotalpicola kribbensis</name>
    <dbReference type="NCBI Taxonomy" id="993084"/>
    <lineage>
        <taxon>Bacteria</taxon>
        <taxon>Bacillati</taxon>
        <taxon>Actinomycetota</taxon>
        <taxon>Actinomycetes</taxon>
        <taxon>Micrococcales</taxon>
        <taxon>Microbacteriaceae</taxon>
        <taxon>Gryllotalpicola</taxon>
    </lineage>
</organism>
<keyword evidence="2" id="KW-1185">Reference proteome</keyword>
<gene>
    <name evidence="1" type="ORF">GCM10022288_04880</name>
</gene>